<dbReference type="PANTHER" id="PTHR43794:SF11">
    <property type="entry name" value="AMIDOHYDROLASE-RELATED DOMAIN-CONTAINING PROTEIN"/>
    <property type="match status" value="1"/>
</dbReference>
<keyword evidence="4" id="KW-1185">Reference proteome</keyword>
<gene>
    <name evidence="3" type="ordered locus">SpiBuddy_0452</name>
</gene>
<accession>F0RUC3</accession>
<dbReference type="Gene3D" id="3.20.20.140">
    <property type="entry name" value="Metal-dependent hydrolases"/>
    <property type="match status" value="1"/>
</dbReference>
<sequence>MGHKKLIRNARAIVSCDALDTVYYDSDMLIDGYQIKQIGKNLPSEGCEVLDGSSYFLYPGLVNTHHHFFQTFVRNLVTIDYPNLLVVDWLDLIYPIFAQVDSEVIYYSSLTAMADLLKHGCTTAFDHQYCYTKKTGKSAVDRQMEAASLLGIRYHAGRGCNTLEKSKGSTIPDEMLETTDEFLSDCERLIKTYHNPNPNSMSQIVVAPCQPINSYQETFTESLALARKLGVRLHTHLGEGENPIMLDRVGKRTLAWAQDIGFIGSDVWYAHGWELQKDEYSLLGSTKTGLSHCPAPAVLGGFPIIDIPAMQKAGMIVSLGCDGSATNDSSNLLDSLRMAYLAQSYHSKERGGAPSSYDMLKVATINGAKTLGREDIGSLEVGKAADLFAIDVSRLELAGTLHDPRNLLSRCGVSGEVALTMVGGNVVFQDGQLLNIDEKSLAVQAEKACTERLRTQFPTIFG</sequence>
<dbReference type="PANTHER" id="PTHR43794">
    <property type="entry name" value="AMINOHYDROLASE SSNA-RELATED"/>
    <property type="match status" value="1"/>
</dbReference>
<dbReference type="STRING" id="158189.SpiBuddy_0452"/>
<dbReference type="Pfam" id="PF01979">
    <property type="entry name" value="Amidohydro_1"/>
    <property type="match status" value="1"/>
</dbReference>
<dbReference type="OrthoDB" id="9807210at2"/>
<dbReference type="InterPro" id="IPR050287">
    <property type="entry name" value="MTA/SAH_deaminase"/>
</dbReference>
<dbReference type="KEGG" id="sbu:SpiBuddy_0452"/>
<dbReference type="CDD" id="cd01298">
    <property type="entry name" value="ATZ_TRZ_like"/>
    <property type="match status" value="1"/>
</dbReference>
<dbReference type="HOGENOM" id="CLU_012358_2_3_12"/>
<dbReference type="SUPFAM" id="SSF51556">
    <property type="entry name" value="Metallo-dependent hydrolases"/>
    <property type="match status" value="1"/>
</dbReference>
<dbReference type="InterPro" id="IPR011059">
    <property type="entry name" value="Metal-dep_hydrolase_composite"/>
</dbReference>
<evidence type="ECO:0000259" key="2">
    <source>
        <dbReference type="Pfam" id="PF01979"/>
    </source>
</evidence>
<protein>
    <submittedName>
        <fullName evidence="3">Hydroxydechloroatrazine ethylaminohydrolase</fullName>
        <ecNumber evidence="3">3.5.99.3</ecNumber>
    </submittedName>
</protein>
<dbReference type="Gene3D" id="2.30.40.10">
    <property type="entry name" value="Urease, subunit C, domain 1"/>
    <property type="match status" value="1"/>
</dbReference>
<evidence type="ECO:0000313" key="3">
    <source>
        <dbReference type="EMBL" id="ADY12285.1"/>
    </source>
</evidence>
<feature type="domain" description="Amidohydrolase-related" evidence="2">
    <location>
        <begin position="56"/>
        <end position="427"/>
    </location>
</feature>
<dbReference type="RefSeq" id="WP_013606138.1">
    <property type="nucleotide sequence ID" value="NC_015152.1"/>
</dbReference>
<dbReference type="InterPro" id="IPR006680">
    <property type="entry name" value="Amidohydro-rel"/>
</dbReference>
<reference evidence="4" key="1">
    <citation type="submission" date="2011-02" db="EMBL/GenBank/DDBJ databases">
        <title>Complete sequence of Spirochaeta sp. Buddy.</title>
        <authorList>
            <person name="Lucas S."/>
            <person name="Copeland A."/>
            <person name="Lapidus A."/>
            <person name="Cheng J.-F."/>
            <person name="Goodwin L."/>
            <person name="Pitluck S."/>
            <person name="Zeytun A."/>
            <person name="Detter J.C."/>
            <person name="Han C."/>
            <person name="Tapia R."/>
            <person name="Land M."/>
            <person name="Hauser L."/>
            <person name="Kyrpides N."/>
            <person name="Ivanova N."/>
            <person name="Mikhailova N."/>
            <person name="Pagani I."/>
            <person name="Ritalahti K.M."/>
            <person name="Loeffler F.E."/>
            <person name="Woyke T."/>
        </authorList>
    </citation>
    <scope>NUCLEOTIDE SEQUENCE [LARGE SCALE GENOMIC DNA]</scope>
    <source>
        <strain evidence="4">ATCC BAA-1886 / DSM 22777 / Buddy</strain>
    </source>
</reference>
<evidence type="ECO:0000256" key="1">
    <source>
        <dbReference type="ARBA" id="ARBA00022801"/>
    </source>
</evidence>
<dbReference type="eggNOG" id="COG0402">
    <property type="taxonomic scope" value="Bacteria"/>
</dbReference>
<name>F0RUC3_SPHGB</name>
<dbReference type="EMBL" id="CP002541">
    <property type="protein sequence ID" value="ADY12285.1"/>
    <property type="molecule type" value="Genomic_DNA"/>
</dbReference>
<dbReference type="GO" id="GO:0016810">
    <property type="term" value="F:hydrolase activity, acting on carbon-nitrogen (but not peptide) bonds"/>
    <property type="evidence" value="ECO:0007669"/>
    <property type="project" value="InterPro"/>
</dbReference>
<dbReference type="AlphaFoldDB" id="F0RUC3"/>
<dbReference type="SUPFAM" id="SSF51338">
    <property type="entry name" value="Composite domain of metallo-dependent hydrolases"/>
    <property type="match status" value="2"/>
</dbReference>
<organism evidence="3 4">
    <name type="scientific">Sphaerochaeta globosa (strain ATCC BAA-1886 / DSM 22777 / Buddy)</name>
    <name type="common">Spirochaeta sp. (strain Buddy)</name>
    <dbReference type="NCBI Taxonomy" id="158189"/>
    <lineage>
        <taxon>Bacteria</taxon>
        <taxon>Pseudomonadati</taxon>
        <taxon>Spirochaetota</taxon>
        <taxon>Spirochaetia</taxon>
        <taxon>Spirochaetales</taxon>
        <taxon>Sphaerochaetaceae</taxon>
        <taxon>Sphaerochaeta</taxon>
    </lineage>
</organism>
<dbReference type="EC" id="3.5.99.3" evidence="3"/>
<dbReference type="Proteomes" id="UP000008466">
    <property type="component" value="Chromosome"/>
</dbReference>
<proteinExistence type="predicted"/>
<evidence type="ECO:0000313" key="4">
    <source>
        <dbReference type="Proteomes" id="UP000008466"/>
    </source>
</evidence>
<dbReference type="InterPro" id="IPR032466">
    <property type="entry name" value="Metal_Hydrolase"/>
</dbReference>
<keyword evidence="1 3" id="KW-0378">Hydrolase</keyword>